<dbReference type="GO" id="GO:0042720">
    <property type="term" value="C:mitochondrial inner membrane peptidase complex"/>
    <property type="evidence" value="ECO:0007669"/>
    <property type="project" value="InterPro"/>
</dbReference>
<evidence type="ECO:0000313" key="2">
    <source>
        <dbReference type="Proteomes" id="UP000027586"/>
    </source>
</evidence>
<reference evidence="1" key="1">
    <citation type="submission" date="2013-08" db="EMBL/GenBank/DDBJ databases">
        <title>Gene expansion shapes genome architecture in the human pathogen Lichtheimia corymbifera: an evolutionary genomics analysis in the ancient terrestrial Mucorales (Mucoromycotina).</title>
        <authorList>
            <person name="Schwartze V.U."/>
            <person name="Winter S."/>
            <person name="Shelest E."/>
            <person name="Marcet-Houben M."/>
            <person name="Horn F."/>
            <person name="Wehner S."/>
            <person name="Hoffmann K."/>
            <person name="Riege K."/>
            <person name="Sammeth M."/>
            <person name="Nowrousian M."/>
            <person name="Valiante V."/>
            <person name="Linde J."/>
            <person name="Jacobsen I.D."/>
            <person name="Marz M."/>
            <person name="Brakhage A.A."/>
            <person name="Gabaldon T."/>
            <person name="Bocker S."/>
            <person name="Voigt K."/>
        </authorList>
    </citation>
    <scope>NUCLEOTIDE SEQUENCE [LARGE SCALE GENOMIC DNA]</scope>
    <source>
        <strain evidence="1">FSU 9682</strain>
    </source>
</reference>
<proteinExistence type="predicted"/>
<dbReference type="VEuPathDB" id="FungiDB:LCOR_03475.1"/>
<dbReference type="Proteomes" id="UP000027586">
    <property type="component" value="Unassembled WGS sequence"/>
</dbReference>
<gene>
    <name evidence="1" type="ORF">LCOR_03475.1</name>
</gene>
<keyword evidence="2" id="KW-1185">Reference proteome</keyword>
<dbReference type="EMBL" id="CBTN010000011">
    <property type="protein sequence ID" value="CDH51929.1"/>
    <property type="molecule type" value="Genomic_DNA"/>
</dbReference>
<comment type="caution">
    <text evidence="1">The sequence shown here is derived from an EMBL/GenBank/DDBJ whole genome shotgun (WGS) entry which is preliminary data.</text>
</comment>
<sequence>MDESTPSIDKSQCQLYELVQYQCEVTSTHIECNPFVRVFLRCAGKPTTEVTPEYDYNGDPVTNVLPDFGAVGSKKSPPGVVMMDDNKHP</sequence>
<evidence type="ECO:0000313" key="1">
    <source>
        <dbReference type="EMBL" id="CDH51929.1"/>
    </source>
</evidence>
<accession>A0A068RPK2</accession>
<name>A0A068RPK2_9FUNG</name>
<protein>
    <submittedName>
        <fullName evidence="1">Uncharacterized protein</fullName>
    </submittedName>
</protein>
<dbReference type="AlphaFoldDB" id="A0A068RPK2"/>
<dbReference type="InterPro" id="IPR024645">
    <property type="entry name" value="Mitochondr_Som1"/>
</dbReference>
<dbReference type="Pfam" id="PF11093">
    <property type="entry name" value="Mitochondr_Som1"/>
    <property type="match status" value="1"/>
</dbReference>
<dbReference type="OrthoDB" id="3983163at2759"/>
<organism evidence="1 2">
    <name type="scientific">Lichtheimia corymbifera JMRC:FSU:9682</name>
    <dbReference type="NCBI Taxonomy" id="1263082"/>
    <lineage>
        <taxon>Eukaryota</taxon>
        <taxon>Fungi</taxon>
        <taxon>Fungi incertae sedis</taxon>
        <taxon>Mucoromycota</taxon>
        <taxon>Mucoromycotina</taxon>
        <taxon>Mucoromycetes</taxon>
        <taxon>Mucorales</taxon>
        <taxon>Lichtheimiaceae</taxon>
        <taxon>Lichtheimia</taxon>
    </lineage>
</organism>